<dbReference type="HOGENOM" id="CLU_069904_0_0_1"/>
<dbReference type="EnsemblMetazoa" id="CapteT227174">
    <property type="protein sequence ID" value="CapteP227174"/>
    <property type="gene ID" value="CapteG227174"/>
</dbReference>
<evidence type="ECO:0000313" key="6">
    <source>
        <dbReference type="EMBL" id="ELU07624.1"/>
    </source>
</evidence>
<dbReference type="EMBL" id="AMQN01006993">
    <property type="status" value="NOT_ANNOTATED_CDS"/>
    <property type="molecule type" value="Genomic_DNA"/>
</dbReference>
<dbReference type="Gene3D" id="1.20.5.300">
    <property type="match status" value="1"/>
</dbReference>
<evidence type="ECO:0000256" key="4">
    <source>
        <dbReference type="SAM" id="Coils"/>
    </source>
</evidence>
<dbReference type="AlphaFoldDB" id="R7UM84"/>
<evidence type="ECO:0000313" key="8">
    <source>
        <dbReference type="Proteomes" id="UP000014760"/>
    </source>
</evidence>
<gene>
    <name evidence="6" type="ORF">CAPTEDRAFT_227174</name>
</gene>
<dbReference type="OMA" id="NDCNIAI"/>
<comment type="subcellular location">
    <subcellularLocation>
        <location evidence="1">Membrane</location>
        <topology evidence="1">Peripheral membrane protein</topology>
    </subcellularLocation>
</comment>
<sequence length="342" mass="39178">MHGIDKILIFFNANTINDICPIMQINKVCGCTCPNCLSGISDSLDLHREIEELRSKVKKGGTQMTQMEKEFAQSKEFAEQEISKLQDELSKLRDRYDRLFDSHRKLQKINHNLEDKLLIMVDKYDSETSALQSEIANLNSKLLDAKVSICDLEEESDRYRIDCNIAVQLLQCKPSTFVAHKLNTLPVDLQERVKCHLTQEQITEMEDCNDSQNEPKMIRVPMPTFPPTAMVYSVNKTPAPKPPSDDDTVDSTIIAKVLSHSDPGRKKRRVFICSNCSLDVTLTDTGSQTELWNARVNEYHMKKSTTLEPNNLNEKKENPQNKQNPQQKTAKKNPKNYYIISR</sequence>
<keyword evidence="8" id="KW-1185">Reference proteome</keyword>
<protein>
    <submittedName>
        <fullName evidence="6 7">Uncharacterized protein</fullName>
    </submittedName>
</protein>
<reference evidence="7" key="3">
    <citation type="submission" date="2015-06" db="UniProtKB">
        <authorList>
            <consortium name="EnsemblMetazoa"/>
        </authorList>
    </citation>
    <scope>IDENTIFICATION</scope>
</reference>
<dbReference type="Proteomes" id="UP000014760">
    <property type="component" value="Unassembled WGS sequence"/>
</dbReference>
<keyword evidence="2" id="KW-0597">Phosphoprotein</keyword>
<evidence type="ECO:0000256" key="2">
    <source>
        <dbReference type="ARBA" id="ARBA00022553"/>
    </source>
</evidence>
<evidence type="ECO:0000256" key="1">
    <source>
        <dbReference type="ARBA" id="ARBA00004170"/>
    </source>
</evidence>
<keyword evidence="4" id="KW-0175">Coiled coil</keyword>
<proteinExistence type="predicted"/>
<dbReference type="EMBL" id="KB299712">
    <property type="protein sequence ID" value="ELU07624.1"/>
    <property type="molecule type" value="Genomic_DNA"/>
</dbReference>
<organism evidence="6">
    <name type="scientific">Capitella teleta</name>
    <name type="common">Polychaete worm</name>
    <dbReference type="NCBI Taxonomy" id="283909"/>
    <lineage>
        <taxon>Eukaryota</taxon>
        <taxon>Metazoa</taxon>
        <taxon>Spiralia</taxon>
        <taxon>Lophotrochozoa</taxon>
        <taxon>Annelida</taxon>
        <taxon>Polychaeta</taxon>
        <taxon>Sedentaria</taxon>
        <taxon>Scolecida</taxon>
        <taxon>Capitellidae</taxon>
        <taxon>Capitella</taxon>
    </lineage>
</organism>
<evidence type="ECO:0000256" key="5">
    <source>
        <dbReference type="SAM" id="MobiDB-lite"/>
    </source>
</evidence>
<dbReference type="STRING" id="283909.R7UM84"/>
<dbReference type="PANTHER" id="PTHR28664:SF4">
    <property type="entry name" value="TIGHT JUNCTION-ASSOCIATED PROTEIN 1"/>
    <property type="match status" value="1"/>
</dbReference>
<dbReference type="OrthoDB" id="10068192at2759"/>
<evidence type="ECO:0000313" key="7">
    <source>
        <dbReference type="EnsemblMetazoa" id="CapteP227174"/>
    </source>
</evidence>
<reference evidence="8" key="1">
    <citation type="submission" date="2012-12" db="EMBL/GenBank/DDBJ databases">
        <authorList>
            <person name="Hellsten U."/>
            <person name="Grimwood J."/>
            <person name="Chapman J.A."/>
            <person name="Shapiro H."/>
            <person name="Aerts A."/>
            <person name="Otillar R.P."/>
            <person name="Terry A.Y."/>
            <person name="Boore J.L."/>
            <person name="Simakov O."/>
            <person name="Marletaz F."/>
            <person name="Cho S.-J."/>
            <person name="Edsinger-Gonzales E."/>
            <person name="Havlak P."/>
            <person name="Kuo D.-H."/>
            <person name="Larsson T."/>
            <person name="Lv J."/>
            <person name="Arendt D."/>
            <person name="Savage R."/>
            <person name="Osoegawa K."/>
            <person name="de Jong P."/>
            <person name="Lindberg D.R."/>
            <person name="Seaver E.C."/>
            <person name="Weisblat D.A."/>
            <person name="Putnam N.H."/>
            <person name="Grigoriev I.V."/>
            <person name="Rokhsar D.S."/>
        </authorList>
    </citation>
    <scope>NUCLEOTIDE SEQUENCE</scope>
    <source>
        <strain evidence="8">I ESC-2004</strain>
    </source>
</reference>
<evidence type="ECO:0000256" key="3">
    <source>
        <dbReference type="ARBA" id="ARBA00023136"/>
    </source>
</evidence>
<keyword evidence="3" id="KW-0472">Membrane</keyword>
<name>R7UM84_CAPTE</name>
<dbReference type="GO" id="GO:0016020">
    <property type="term" value="C:membrane"/>
    <property type="evidence" value="ECO:0007669"/>
    <property type="project" value="UniProtKB-SubCell"/>
</dbReference>
<dbReference type="InterPro" id="IPR043441">
    <property type="entry name" value="Tjap1/BEGAIN"/>
</dbReference>
<feature type="coiled-coil region" evidence="4">
    <location>
        <begin position="50"/>
        <end position="141"/>
    </location>
</feature>
<feature type="region of interest" description="Disordered" evidence="5">
    <location>
        <begin position="303"/>
        <end position="342"/>
    </location>
</feature>
<accession>R7UM84</accession>
<reference evidence="6 8" key="2">
    <citation type="journal article" date="2013" name="Nature">
        <title>Insights into bilaterian evolution from three spiralian genomes.</title>
        <authorList>
            <person name="Simakov O."/>
            <person name="Marletaz F."/>
            <person name="Cho S.J."/>
            <person name="Edsinger-Gonzales E."/>
            <person name="Havlak P."/>
            <person name="Hellsten U."/>
            <person name="Kuo D.H."/>
            <person name="Larsson T."/>
            <person name="Lv J."/>
            <person name="Arendt D."/>
            <person name="Savage R."/>
            <person name="Osoegawa K."/>
            <person name="de Jong P."/>
            <person name="Grimwood J."/>
            <person name="Chapman J.A."/>
            <person name="Shapiro H."/>
            <person name="Aerts A."/>
            <person name="Otillar R.P."/>
            <person name="Terry A.Y."/>
            <person name="Boore J.L."/>
            <person name="Grigoriev I.V."/>
            <person name="Lindberg D.R."/>
            <person name="Seaver E.C."/>
            <person name="Weisblat D.A."/>
            <person name="Putnam N.H."/>
            <person name="Rokhsar D.S."/>
        </authorList>
    </citation>
    <scope>NUCLEOTIDE SEQUENCE</scope>
    <source>
        <strain evidence="6 8">I ESC-2004</strain>
    </source>
</reference>
<dbReference type="PANTHER" id="PTHR28664">
    <property type="entry name" value="TIGHT JUNCTION-ASSOCIATED PROTEIN 1"/>
    <property type="match status" value="1"/>
</dbReference>